<gene>
    <name evidence="2" type="ORF">OO013_15875</name>
</gene>
<feature type="transmembrane region" description="Helical" evidence="1">
    <location>
        <begin position="199"/>
        <end position="218"/>
    </location>
</feature>
<comment type="caution">
    <text evidence="2">The sequence shown here is derived from an EMBL/GenBank/DDBJ whole genome shotgun (WGS) entry which is preliminary data.</text>
</comment>
<feature type="transmembrane region" description="Helical" evidence="1">
    <location>
        <begin position="107"/>
        <end position="125"/>
    </location>
</feature>
<evidence type="ECO:0000313" key="3">
    <source>
        <dbReference type="Proteomes" id="UP001209885"/>
    </source>
</evidence>
<name>A0ABT3RVU4_9BACT</name>
<feature type="transmembrane region" description="Helical" evidence="1">
    <location>
        <begin position="7"/>
        <end position="26"/>
    </location>
</feature>
<accession>A0ABT3RVU4</accession>
<reference evidence="2 3" key="1">
    <citation type="submission" date="2022-11" db="EMBL/GenBank/DDBJ databases">
        <title>The characterization of three novel Bacteroidetes species and genomic analysis of their roles in tidal elemental geochemical cycles.</title>
        <authorList>
            <person name="Ma K."/>
        </authorList>
    </citation>
    <scope>NUCLEOTIDE SEQUENCE [LARGE SCALE GENOMIC DNA]</scope>
    <source>
        <strain evidence="2 3">M17</strain>
    </source>
</reference>
<keyword evidence="1" id="KW-0812">Transmembrane</keyword>
<dbReference type="Proteomes" id="UP001209885">
    <property type="component" value="Unassembled WGS sequence"/>
</dbReference>
<dbReference type="EMBL" id="JAPFQN010000009">
    <property type="protein sequence ID" value="MCX2745357.1"/>
    <property type="molecule type" value="Genomic_DNA"/>
</dbReference>
<organism evidence="2 3">
    <name type="scientific">Mangrovivirga halotolerans</name>
    <dbReference type="NCBI Taxonomy" id="2993936"/>
    <lineage>
        <taxon>Bacteria</taxon>
        <taxon>Pseudomonadati</taxon>
        <taxon>Bacteroidota</taxon>
        <taxon>Cytophagia</taxon>
        <taxon>Cytophagales</taxon>
        <taxon>Mangrovivirgaceae</taxon>
        <taxon>Mangrovivirga</taxon>
    </lineage>
</organism>
<evidence type="ECO:0000256" key="1">
    <source>
        <dbReference type="SAM" id="Phobius"/>
    </source>
</evidence>
<dbReference type="RefSeq" id="WP_266057923.1">
    <property type="nucleotide sequence ID" value="NZ_JAPFQN010000009.1"/>
</dbReference>
<feature type="transmembrane region" description="Helical" evidence="1">
    <location>
        <begin position="168"/>
        <end position="192"/>
    </location>
</feature>
<evidence type="ECO:0000313" key="2">
    <source>
        <dbReference type="EMBL" id="MCX2745357.1"/>
    </source>
</evidence>
<proteinExistence type="predicted"/>
<feature type="transmembrane region" description="Helical" evidence="1">
    <location>
        <begin position="38"/>
        <end position="56"/>
    </location>
</feature>
<feature type="transmembrane region" description="Helical" evidence="1">
    <location>
        <begin position="68"/>
        <end position="87"/>
    </location>
</feature>
<protein>
    <submittedName>
        <fullName evidence="2">Uncharacterized protein</fullName>
    </submittedName>
</protein>
<feature type="transmembrane region" description="Helical" evidence="1">
    <location>
        <begin position="137"/>
        <end position="156"/>
    </location>
</feature>
<keyword evidence="1" id="KW-1133">Transmembrane helix</keyword>
<keyword evidence="3" id="KW-1185">Reference proteome</keyword>
<sequence>MKKFSNLHYWLILVFIVVLYGFKNYFIYFKEASFQQHLHSLSAIAWFGILAIQPWIYNNKSIKTHRKVGIIGVLIAGAVTASSLMVIKTNFLIDSGPLMPVKYTLTLANVIIIAGFVFSVVMAIIKSKDVDAHARWMISTVFWIMAPATFRIAMRWHMTIVPDTFPNVGNVLAISTIIPALVILILIGLDFYRKKRSYFPYYLVVAGNLFCSILFVVYQDGPIAKDVLEGVFQ</sequence>
<keyword evidence="1" id="KW-0472">Membrane</keyword>